<dbReference type="Pfam" id="PF09204">
    <property type="entry name" value="Colicin_immun"/>
    <property type="match status" value="1"/>
</dbReference>
<dbReference type="SUPFAM" id="SSF101125">
    <property type="entry name" value="Colicin D immunity protein"/>
    <property type="match status" value="1"/>
</dbReference>
<evidence type="ECO:0000259" key="1">
    <source>
        <dbReference type="Pfam" id="PF09204"/>
    </source>
</evidence>
<dbReference type="EMBL" id="CPZJ01000026">
    <property type="protein sequence ID" value="CNG66241.1"/>
    <property type="molecule type" value="Genomic_DNA"/>
</dbReference>
<dbReference type="AlphaFoldDB" id="A0A0T9N0T5"/>
<protein>
    <submittedName>
        <fullName evidence="2">Putative colicin immunity protein</fullName>
    </submittedName>
</protein>
<dbReference type="OrthoDB" id="8595941at2"/>
<reference evidence="2 3" key="1">
    <citation type="submission" date="2015-03" db="EMBL/GenBank/DDBJ databases">
        <authorList>
            <person name="Murphy D."/>
        </authorList>
    </citation>
    <scope>NUCLEOTIDE SEQUENCE [LARGE SCALE GENOMIC DNA]</scope>
    <source>
        <strain evidence="2 3">BR165/97</strain>
    </source>
</reference>
<evidence type="ECO:0000313" key="2">
    <source>
        <dbReference type="EMBL" id="CNG66241.1"/>
    </source>
</evidence>
<dbReference type="InterPro" id="IPR015287">
    <property type="entry name" value="Colicin_D_immunity_dom"/>
</dbReference>
<dbReference type="InterPro" id="IPR036471">
    <property type="entry name" value="Colicin_D_sf"/>
</dbReference>
<feature type="domain" description="Colicin D immunity protein" evidence="1">
    <location>
        <begin position="1"/>
        <end position="84"/>
    </location>
</feature>
<sequence length="90" mass="10721">MSLYLKGYIDNFMSGKITANEFADNYMFKWKQERDNNLLGKDEDPLSELLSSVFCLADMYNPDDDREEYEFNEIQLRDEINKLILAYETK</sequence>
<evidence type="ECO:0000313" key="3">
    <source>
        <dbReference type="Proteomes" id="UP000038750"/>
    </source>
</evidence>
<proteinExistence type="predicted"/>
<gene>
    <name evidence="2" type="ORF">ERS008530_04338</name>
</gene>
<dbReference type="Gene3D" id="1.20.120.650">
    <property type="entry name" value="Colicin D"/>
    <property type="match status" value="1"/>
</dbReference>
<dbReference type="GO" id="GO:0015643">
    <property type="term" value="F:toxic substance binding"/>
    <property type="evidence" value="ECO:0007669"/>
    <property type="project" value="InterPro"/>
</dbReference>
<dbReference type="Proteomes" id="UP000038750">
    <property type="component" value="Unassembled WGS sequence"/>
</dbReference>
<organism evidence="2 3">
    <name type="scientific">Yersinia intermedia</name>
    <dbReference type="NCBI Taxonomy" id="631"/>
    <lineage>
        <taxon>Bacteria</taxon>
        <taxon>Pseudomonadati</taxon>
        <taxon>Pseudomonadota</taxon>
        <taxon>Gammaproteobacteria</taxon>
        <taxon>Enterobacterales</taxon>
        <taxon>Yersiniaceae</taxon>
        <taxon>Yersinia</taxon>
    </lineage>
</organism>
<dbReference type="GO" id="GO:0030153">
    <property type="term" value="P:bacteriocin immunity"/>
    <property type="evidence" value="ECO:0007669"/>
    <property type="project" value="InterPro"/>
</dbReference>
<accession>A0A0T9N0T5</accession>
<dbReference type="RefSeq" id="WP_050074689.1">
    <property type="nucleotide sequence ID" value="NZ_CABHXU010000206.1"/>
</dbReference>
<name>A0A0T9N0T5_YERIN</name>